<dbReference type="EMBL" id="CP000155">
    <property type="protein sequence ID" value="ABC31961.1"/>
    <property type="molecule type" value="Genomic_DNA"/>
</dbReference>
<reference evidence="1 2" key="1">
    <citation type="journal article" date="2005" name="Nucleic Acids Res.">
        <title>Genomic blueprint of Hahella chejuensis, a marine microbe producing an algicidal agent.</title>
        <authorList>
            <person name="Jeong H."/>
            <person name="Yim J.H."/>
            <person name="Lee C."/>
            <person name="Choi S.-H."/>
            <person name="Park Y.K."/>
            <person name="Yoon S.H."/>
            <person name="Hur C.-G."/>
            <person name="Kang H.-Y."/>
            <person name="Kim D."/>
            <person name="Lee H.H."/>
            <person name="Park K.H."/>
            <person name="Park S.-H."/>
            <person name="Park H.-S."/>
            <person name="Lee H.K."/>
            <person name="Oh T.K."/>
            <person name="Kim J.F."/>
        </authorList>
    </citation>
    <scope>NUCLEOTIDE SEQUENCE [LARGE SCALE GENOMIC DNA]</scope>
    <source>
        <strain evidence="1 2">KCTC 2396</strain>
    </source>
</reference>
<dbReference type="HOGENOM" id="CLU_2879626_0_0_6"/>
<gene>
    <name evidence="1" type="ordered locus">HCH_05287</name>
</gene>
<keyword evidence="2" id="KW-1185">Reference proteome</keyword>
<evidence type="ECO:0000313" key="2">
    <source>
        <dbReference type="Proteomes" id="UP000000238"/>
    </source>
</evidence>
<dbReference type="KEGG" id="hch:HCH_05287"/>
<protein>
    <submittedName>
        <fullName evidence="1">Uncharacterized protein</fullName>
    </submittedName>
</protein>
<organism evidence="1 2">
    <name type="scientific">Hahella chejuensis (strain KCTC 2396)</name>
    <dbReference type="NCBI Taxonomy" id="349521"/>
    <lineage>
        <taxon>Bacteria</taxon>
        <taxon>Pseudomonadati</taxon>
        <taxon>Pseudomonadota</taxon>
        <taxon>Gammaproteobacteria</taxon>
        <taxon>Oceanospirillales</taxon>
        <taxon>Hahellaceae</taxon>
        <taxon>Hahella</taxon>
    </lineage>
</organism>
<evidence type="ECO:0000313" key="1">
    <source>
        <dbReference type="EMBL" id="ABC31961.1"/>
    </source>
</evidence>
<dbReference type="Proteomes" id="UP000000238">
    <property type="component" value="Chromosome"/>
</dbReference>
<name>Q2SBL3_HAHCH</name>
<dbReference type="STRING" id="349521.HCH_05287"/>
<proteinExistence type="predicted"/>
<accession>Q2SBL3</accession>
<dbReference type="AlphaFoldDB" id="Q2SBL3"/>
<sequence length="63" mass="6912">MTLLTSSRLFTAGPGTATTLYMFPSIIHPAYVFNSDQEQEAARCANHCRIGFKLATPGINCYL</sequence>